<dbReference type="SMART" id="SM00670">
    <property type="entry name" value="PINc"/>
    <property type="match status" value="1"/>
</dbReference>
<dbReference type="SUPFAM" id="SSF88723">
    <property type="entry name" value="PIN domain-like"/>
    <property type="match status" value="1"/>
</dbReference>
<keyword evidence="3" id="KW-0378">Hydrolase</keyword>
<keyword evidence="5" id="KW-0812">Transmembrane</keyword>
<dbReference type="Gene3D" id="3.40.50.1010">
    <property type="entry name" value="5'-nuclease"/>
    <property type="match status" value="1"/>
</dbReference>
<sequence length="366" mass="40389">MLNKLCISKSLLVLGLFFGIGCANFAGRFFQPGRSWQICLGIGAFLLFYLLSSKMLGYFSRLYSRVEDLMDAASIDILLGGTGGLLLGITIGVLCSYPLSRIGGVGNFLSLLVFILSSFLGLKMGIRRGKELLVFLPQSGKAGDESLSAFNLKVLDTSAIIDGRIYDVCLSNFLDGSLLVPNFVIEELQHIADSSDNIRRNKGRRGLELLGKMQKHPRINIDIIEDDIMEEKEVDAKLLRLCKQLGASIITNDYNLNKVAELQGIKVLNINELTNAVKIMVYPGETMHTCIVREGKEVGQGIGYLEDGTMVVVEQAHNEIGNDIEVVVTSVFQTAAGRMIFTRKVKEEKEFVVDSFKEVQEVNLYG</sequence>
<feature type="domain" description="TRAM" evidence="6">
    <location>
        <begin position="280"/>
        <end position="341"/>
    </location>
</feature>
<dbReference type="AlphaFoldDB" id="A0A354YXA0"/>
<evidence type="ECO:0000256" key="5">
    <source>
        <dbReference type="SAM" id="Phobius"/>
    </source>
</evidence>
<gene>
    <name evidence="7" type="ORF">DDZ44_08600</name>
</gene>
<feature type="transmembrane region" description="Helical" evidence="5">
    <location>
        <begin position="35"/>
        <end position="52"/>
    </location>
</feature>
<evidence type="ECO:0000313" key="8">
    <source>
        <dbReference type="Proteomes" id="UP000263273"/>
    </source>
</evidence>
<dbReference type="InterPro" id="IPR052041">
    <property type="entry name" value="Nucleic_acid_metab_PIN/TRAM"/>
</dbReference>
<dbReference type="CDD" id="cd09877">
    <property type="entry name" value="PIN_YacL-like"/>
    <property type="match status" value="1"/>
</dbReference>
<evidence type="ECO:0000256" key="4">
    <source>
        <dbReference type="ARBA" id="ARBA00022842"/>
    </source>
</evidence>
<keyword evidence="2" id="KW-0540">Nuclease</keyword>
<accession>A0A354YXA0</accession>
<dbReference type="EMBL" id="DNZF01000188">
    <property type="protein sequence ID" value="HBK53980.1"/>
    <property type="molecule type" value="Genomic_DNA"/>
</dbReference>
<organism evidence="7 8">
    <name type="scientific">Syntrophomonas wolfei</name>
    <dbReference type="NCBI Taxonomy" id="863"/>
    <lineage>
        <taxon>Bacteria</taxon>
        <taxon>Bacillati</taxon>
        <taxon>Bacillota</taxon>
        <taxon>Clostridia</taxon>
        <taxon>Eubacteriales</taxon>
        <taxon>Syntrophomonadaceae</taxon>
        <taxon>Syntrophomonas</taxon>
    </lineage>
</organism>
<evidence type="ECO:0000256" key="3">
    <source>
        <dbReference type="ARBA" id="ARBA00022801"/>
    </source>
</evidence>
<dbReference type="InterPro" id="IPR029060">
    <property type="entry name" value="PIN-like_dom_sf"/>
</dbReference>
<comment type="cofactor">
    <cofactor evidence="1">
        <name>Mg(2+)</name>
        <dbReference type="ChEBI" id="CHEBI:18420"/>
    </cofactor>
</comment>
<keyword evidence="4" id="KW-0460">Magnesium</keyword>
<dbReference type="PROSITE" id="PS50926">
    <property type="entry name" value="TRAM"/>
    <property type="match status" value="1"/>
</dbReference>
<evidence type="ECO:0000256" key="1">
    <source>
        <dbReference type="ARBA" id="ARBA00001946"/>
    </source>
</evidence>
<keyword evidence="5" id="KW-0472">Membrane</keyword>
<evidence type="ECO:0000259" key="6">
    <source>
        <dbReference type="PROSITE" id="PS50926"/>
    </source>
</evidence>
<keyword evidence="5" id="KW-1133">Transmembrane helix</keyword>
<name>A0A354YXA0_9FIRM</name>
<dbReference type="InterPro" id="IPR002792">
    <property type="entry name" value="TRAM_dom"/>
</dbReference>
<dbReference type="Proteomes" id="UP000263273">
    <property type="component" value="Unassembled WGS sequence"/>
</dbReference>
<dbReference type="PANTHER" id="PTHR11603:SF147">
    <property type="entry name" value="MEMBRANE PROTEIN"/>
    <property type="match status" value="1"/>
</dbReference>
<dbReference type="PANTHER" id="PTHR11603">
    <property type="entry name" value="AAA FAMILY ATPASE"/>
    <property type="match status" value="1"/>
</dbReference>
<dbReference type="Pfam" id="PF01850">
    <property type="entry name" value="PIN"/>
    <property type="match status" value="1"/>
</dbReference>
<feature type="transmembrane region" description="Helical" evidence="5">
    <location>
        <begin position="73"/>
        <end position="99"/>
    </location>
</feature>
<protein>
    <submittedName>
        <fullName evidence="7">PIN/TRAM domain-containing protein</fullName>
    </submittedName>
</protein>
<dbReference type="GO" id="GO:0004518">
    <property type="term" value="F:nuclease activity"/>
    <property type="evidence" value="ECO:0007669"/>
    <property type="project" value="UniProtKB-KW"/>
</dbReference>
<dbReference type="PROSITE" id="PS51257">
    <property type="entry name" value="PROKAR_LIPOPROTEIN"/>
    <property type="match status" value="1"/>
</dbReference>
<dbReference type="InterPro" id="IPR002716">
    <property type="entry name" value="PIN_dom"/>
</dbReference>
<dbReference type="STRING" id="378794.GCA_001570625_00556"/>
<reference evidence="7 8" key="1">
    <citation type="journal article" date="2018" name="Nat. Biotechnol.">
        <title>A standardized bacterial taxonomy based on genome phylogeny substantially revises the tree of life.</title>
        <authorList>
            <person name="Parks D.H."/>
            <person name="Chuvochina M."/>
            <person name="Waite D.W."/>
            <person name="Rinke C."/>
            <person name="Skarshewski A."/>
            <person name="Chaumeil P.A."/>
            <person name="Hugenholtz P."/>
        </authorList>
    </citation>
    <scope>NUCLEOTIDE SEQUENCE [LARGE SCALE GENOMIC DNA]</scope>
    <source>
        <strain evidence="7">UBA10948</strain>
    </source>
</reference>
<evidence type="ECO:0000256" key="2">
    <source>
        <dbReference type="ARBA" id="ARBA00022722"/>
    </source>
</evidence>
<dbReference type="GO" id="GO:0016787">
    <property type="term" value="F:hydrolase activity"/>
    <property type="evidence" value="ECO:0007669"/>
    <property type="project" value="UniProtKB-KW"/>
</dbReference>
<comment type="caution">
    <text evidence="7">The sequence shown here is derived from an EMBL/GenBank/DDBJ whole genome shotgun (WGS) entry which is preliminary data.</text>
</comment>
<feature type="transmembrane region" description="Helical" evidence="5">
    <location>
        <begin position="105"/>
        <end position="122"/>
    </location>
</feature>
<evidence type="ECO:0000313" key="7">
    <source>
        <dbReference type="EMBL" id="HBK53980.1"/>
    </source>
</evidence>
<proteinExistence type="predicted"/>
<dbReference type="RefSeq" id="WP_061213106.1">
    <property type="nucleotide sequence ID" value="NZ_DCDX01000067.1"/>
</dbReference>